<dbReference type="InterPro" id="IPR052702">
    <property type="entry name" value="MscS-like_channel"/>
</dbReference>
<proteinExistence type="predicted"/>
<dbReference type="Proteomes" id="UP001225605">
    <property type="component" value="Unassembled WGS sequence"/>
</dbReference>
<protein>
    <recommendedName>
        <fullName evidence="3">Transposase</fullName>
    </recommendedName>
</protein>
<keyword evidence="2" id="KW-1185">Reference proteome</keyword>
<evidence type="ECO:0000313" key="2">
    <source>
        <dbReference type="Proteomes" id="UP001225605"/>
    </source>
</evidence>
<accession>A0ABU0WUC0</accession>
<evidence type="ECO:0008006" key="3">
    <source>
        <dbReference type="Google" id="ProtNLM"/>
    </source>
</evidence>
<dbReference type="PANTHER" id="PTHR30347">
    <property type="entry name" value="POTASSIUM CHANNEL RELATED"/>
    <property type="match status" value="1"/>
</dbReference>
<sequence>MIRRAFELKPHLVQTGKLSADPLFIGKVRDVVGLYLNPLAKARVLCVDEKSGMQALDRTAATLSVMPTTAAGRRHDYVRHGTTVAALDVATGKVIGQHRRRHREFLRFLKTIDANTPPESGPHLVCGNHATQTRDRTWLVRHPRFHLHFTPTGSSWLKLVERWSAELTNRELRRSAHLRRRRTRSKRRTWIDAGHDAPQPIVWTETADEILDGVKS</sequence>
<evidence type="ECO:0000313" key="1">
    <source>
        <dbReference type="EMBL" id="MDQ2583455.1"/>
    </source>
</evidence>
<comment type="caution">
    <text evidence="1">The sequence shown here is derived from an EMBL/GenBank/DDBJ whole genome shotgun (WGS) entry which is preliminary data.</text>
</comment>
<name>A0ABU0WUC0_9PSEU</name>
<gene>
    <name evidence="1" type="ORF">CKY47_05550</name>
</gene>
<dbReference type="EMBL" id="NSDM01000002">
    <property type="protein sequence ID" value="MDQ2583455.1"/>
    <property type="molecule type" value="Genomic_DNA"/>
</dbReference>
<dbReference type="PANTHER" id="PTHR30347:SF1">
    <property type="entry name" value="MECHANOSENSITIVE CHANNEL MSCK"/>
    <property type="match status" value="1"/>
</dbReference>
<dbReference type="RefSeq" id="WP_306744564.1">
    <property type="nucleotide sequence ID" value="NZ_NSDM01000002.1"/>
</dbReference>
<reference evidence="1 2" key="1">
    <citation type="submission" date="2017-06" db="EMBL/GenBank/DDBJ databases">
        <title>Cultured bacterium strain Saccharothrix yanglingensis Hhs.015.</title>
        <authorList>
            <person name="Xia Y."/>
        </authorList>
    </citation>
    <scope>NUCLEOTIDE SEQUENCE [LARGE SCALE GENOMIC DNA]</scope>
    <source>
        <strain evidence="1 2">Hhs.015</strain>
    </source>
</reference>
<organism evidence="1 2">
    <name type="scientific">Saccharothrix yanglingensis</name>
    <dbReference type="NCBI Taxonomy" id="659496"/>
    <lineage>
        <taxon>Bacteria</taxon>
        <taxon>Bacillati</taxon>
        <taxon>Actinomycetota</taxon>
        <taxon>Actinomycetes</taxon>
        <taxon>Pseudonocardiales</taxon>
        <taxon>Pseudonocardiaceae</taxon>
        <taxon>Saccharothrix</taxon>
    </lineage>
</organism>